<keyword evidence="2" id="KW-1208">Phospholipid metabolism</keyword>
<organism evidence="4 5">
    <name type="scientific">Henosepilachna vigintioctopunctata</name>
    <dbReference type="NCBI Taxonomy" id="420089"/>
    <lineage>
        <taxon>Eukaryota</taxon>
        <taxon>Metazoa</taxon>
        <taxon>Ecdysozoa</taxon>
        <taxon>Arthropoda</taxon>
        <taxon>Hexapoda</taxon>
        <taxon>Insecta</taxon>
        <taxon>Pterygota</taxon>
        <taxon>Neoptera</taxon>
        <taxon>Endopterygota</taxon>
        <taxon>Coleoptera</taxon>
        <taxon>Polyphaga</taxon>
        <taxon>Cucujiformia</taxon>
        <taxon>Coccinelloidea</taxon>
        <taxon>Coccinellidae</taxon>
        <taxon>Epilachninae</taxon>
        <taxon>Epilachnini</taxon>
        <taxon>Henosepilachna</taxon>
    </lineage>
</organism>
<evidence type="ECO:0000256" key="2">
    <source>
        <dbReference type="ARBA" id="ARBA00023264"/>
    </source>
</evidence>
<protein>
    <recommendedName>
        <fullName evidence="6">Choline/ethanolamine kinase</fullName>
    </recommendedName>
</protein>
<dbReference type="Gene3D" id="3.30.200.20">
    <property type="entry name" value="Phosphorylase Kinase, domain 1"/>
    <property type="match status" value="1"/>
</dbReference>
<comment type="caution">
    <text evidence="4">The sequence shown here is derived from an EMBL/GenBank/DDBJ whole genome shotgun (WGS) entry which is preliminary data.</text>
</comment>
<dbReference type="InterPro" id="IPR011009">
    <property type="entry name" value="Kinase-like_dom_sf"/>
</dbReference>
<keyword evidence="1" id="KW-0594">Phospholipid biosynthesis</keyword>
<evidence type="ECO:0000256" key="3">
    <source>
        <dbReference type="ARBA" id="ARBA00038211"/>
    </source>
</evidence>
<evidence type="ECO:0000313" key="4">
    <source>
        <dbReference type="EMBL" id="KAK9874415.1"/>
    </source>
</evidence>
<accession>A0AAW1U2L9</accession>
<dbReference type="Proteomes" id="UP001431783">
    <property type="component" value="Unassembled WGS sequence"/>
</dbReference>
<keyword evidence="5" id="KW-1185">Reference proteome</keyword>
<evidence type="ECO:0008006" key="6">
    <source>
        <dbReference type="Google" id="ProtNLM"/>
    </source>
</evidence>
<dbReference type="SUPFAM" id="SSF56112">
    <property type="entry name" value="Protein kinase-like (PK-like)"/>
    <property type="match status" value="1"/>
</dbReference>
<dbReference type="GO" id="GO:0004305">
    <property type="term" value="F:ethanolamine kinase activity"/>
    <property type="evidence" value="ECO:0007669"/>
    <property type="project" value="TreeGrafter"/>
</dbReference>
<dbReference type="AlphaFoldDB" id="A0AAW1U2L9"/>
<dbReference type="PANTHER" id="PTHR22603">
    <property type="entry name" value="CHOLINE/ETHANOALAMINE KINASE"/>
    <property type="match status" value="1"/>
</dbReference>
<dbReference type="EMBL" id="JARQZJ010000031">
    <property type="protein sequence ID" value="KAK9874415.1"/>
    <property type="molecule type" value="Genomic_DNA"/>
</dbReference>
<evidence type="ECO:0000256" key="1">
    <source>
        <dbReference type="ARBA" id="ARBA00023209"/>
    </source>
</evidence>
<keyword evidence="1" id="KW-0443">Lipid metabolism</keyword>
<dbReference type="Gene3D" id="3.90.1200.10">
    <property type="match status" value="1"/>
</dbReference>
<gene>
    <name evidence="4" type="ORF">WA026_002762</name>
</gene>
<dbReference type="GO" id="GO:0005737">
    <property type="term" value="C:cytoplasm"/>
    <property type="evidence" value="ECO:0007669"/>
    <property type="project" value="TreeGrafter"/>
</dbReference>
<evidence type="ECO:0000313" key="5">
    <source>
        <dbReference type="Proteomes" id="UP001431783"/>
    </source>
</evidence>
<sequence>MACIVNNKKMSDDTTAMRELATRICKDYLNGSWKTVTPDTIGFKHISGGLSNLLYHISLPENVQDEIQDEPKEVLLRVYGQTHGEGALEAIITESVIFTLLSERGLGPKLHGIFPGGRIEQYINARPLKNKELADEKLSKQIAQKMARIHTMEVPLDKEPSWLWNTMERWLHSCQTQTKTEKFARKLPGVDFKAELQWLRDRIEKEDTQVVFCHNDMQEGNILMKLDEQCNPNDPQVVLIDFEYCSYNYRAFDIANHFVEWIYDYTNKEYPFFTIDENNYPTEKQRLRFIEEYLSERGLDENSSRLLKEVELFTMVSHFFWCLWAFVNDETSQIPFGYWEYGTARFNSYLKLKFQLTTRSATKRKLVDLEKTLLPKLQITKGP</sequence>
<proteinExistence type="inferred from homology"/>
<dbReference type="GO" id="GO:0004103">
    <property type="term" value="F:choline kinase activity"/>
    <property type="evidence" value="ECO:0007669"/>
    <property type="project" value="TreeGrafter"/>
</dbReference>
<reference evidence="4 5" key="1">
    <citation type="submission" date="2023-03" db="EMBL/GenBank/DDBJ databases">
        <title>Genome insight into feeding habits of ladybird beetles.</title>
        <authorList>
            <person name="Li H.-S."/>
            <person name="Huang Y.-H."/>
            <person name="Pang H."/>
        </authorList>
    </citation>
    <scope>NUCLEOTIDE SEQUENCE [LARGE SCALE GENOMIC DNA]</scope>
    <source>
        <strain evidence="4">SYSU_2023b</strain>
        <tissue evidence="4">Whole body</tissue>
    </source>
</reference>
<dbReference type="Pfam" id="PF01633">
    <property type="entry name" value="Choline_kinase"/>
    <property type="match status" value="1"/>
</dbReference>
<comment type="similarity">
    <text evidence="3">Belongs to the choline/ethanolamine kinase family.</text>
</comment>
<name>A0AAW1U2L9_9CUCU</name>
<dbReference type="CDD" id="cd05156">
    <property type="entry name" value="ChoK_euk"/>
    <property type="match status" value="1"/>
</dbReference>
<dbReference type="GO" id="GO:0006646">
    <property type="term" value="P:phosphatidylethanolamine biosynthetic process"/>
    <property type="evidence" value="ECO:0007669"/>
    <property type="project" value="TreeGrafter"/>
</dbReference>
<dbReference type="PANTHER" id="PTHR22603:SF93">
    <property type="entry name" value="RE24176P"/>
    <property type="match status" value="1"/>
</dbReference>
<keyword evidence="1" id="KW-0444">Lipid biosynthesis</keyword>